<evidence type="ECO:0000313" key="3">
    <source>
        <dbReference type="EMBL" id="CTP81718.1"/>
    </source>
</evidence>
<dbReference type="PANTHER" id="PTHR16019:SF6">
    <property type="entry name" value="SYNAPSE-ASSOCIATED PROTEIN 1"/>
    <property type="match status" value="1"/>
</dbReference>
<reference evidence="3" key="2">
    <citation type="submission" date="2012-12" db="EMBL/GenBank/DDBJ databases">
        <authorList>
            <person name="Gao Y.W."/>
            <person name="Fan S.T."/>
            <person name="Sun H.T."/>
            <person name="Wang Z."/>
            <person name="Gao X.L."/>
            <person name="Li Y.G."/>
            <person name="Wang T.C."/>
            <person name="Zhang K."/>
            <person name="Xu W.W."/>
            <person name="Yu Z.J."/>
            <person name="Xia X.Z."/>
        </authorList>
    </citation>
    <scope>NUCLEOTIDE SEQUENCE</scope>
    <source>
        <strain evidence="3">FR3</strain>
    </source>
</reference>
<dbReference type="AlphaFoldDB" id="A0A0I9NAR3"/>
<dbReference type="GO" id="GO:0038203">
    <property type="term" value="P:TORC2 signaling"/>
    <property type="evidence" value="ECO:0007669"/>
    <property type="project" value="TreeGrafter"/>
</dbReference>
<evidence type="ECO:0000256" key="1">
    <source>
        <dbReference type="SAM" id="MobiDB-lite"/>
    </source>
</evidence>
<protein>
    <submittedName>
        <fullName evidence="3">Bm2244</fullName>
    </submittedName>
</protein>
<dbReference type="PANTHER" id="PTHR16019">
    <property type="entry name" value="SYNAPSE-ASSOCIATED PROTEIN"/>
    <property type="match status" value="1"/>
</dbReference>
<feature type="region of interest" description="Disordered" evidence="1">
    <location>
        <begin position="268"/>
        <end position="335"/>
    </location>
</feature>
<dbReference type="GO" id="GO:0005634">
    <property type="term" value="C:nucleus"/>
    <property type="evidence" value="ECO:0007669"/>
    <property type="project" value="TreeGrafter"/>
</dbReference>
<name>A0A0I9NAR3_BRUMA</name>
<dbReference type="PROSITE" id="PS50858">
    <property type="entry name" value="BSD"/>
    <property type="match status" value="1"/>
</dbReference>
<evidence type="ECO:0000259" key="2">
    <source>
        <dbReference type="PROSITE" id="PS50858"/>
    </source>
</evidence>
<feature type="compositionally biased region" description="Low complexity" evidence="1">
    <location>
        <begin position="268"/>
        <end position="278"/>
    </location>
</feature>
<dbReference type="InterPro" id="IPR051494">
    <property type="entry name" value="BSD_domain-containing"/>
</dbReference>
<feature type="compositionally biased region" description="Basic and acidic residues" evidence="1">
    <location>
        <begin position="324"/>
        <end position="335"/>
    </location>
</feature>
<dbReference type="OMA" id="WMQQAKE"/>
<feature type="compositionally biased region" description="Basic and acidic residues" evidence="1">
    <location>
        <begin position="279"/>
        <end position="317"/>
    </location>
</feature>
<feature type="domain" description="BSD" evidence="2">
    <location>
        <begin position="206"/>
        <end position="258"/>
    </location>
</feature>
<dbReference type="SUPFAM" id="SSF140383">
    <property type="entry name" value="BSD domain-like"/>
    <property type="match status" value="1"/>
</dbReference>
<reference evidence="3" key="1">
    <citation type="journal article" date="2007" name="Science">
        <title>Draft genome of the filarial nematode parasite Brugia malayi.</title>
        <authorList>
            <person name="Ghedin E."/>
            <person name="Wang S."/>
            <person name="Spiro D."/>
            <person name="Caler E."/>
            <person name="Zhao Q."/>
            <person name="Crabtree J."/>
            <person name="Allen J.E."/>
            <person name="Delcher A.L."/>
            <person name="Guiliano D.B."/>
            <person name="Miranda-Saavedra D."/>
            <person name="Angiuoli S.V."/>
            <person name="Creasy T."/>
            <person name="Amedeo P."/>
            <person name="Haas B."/>
            <person name="El-Sayed N.M."/>
            <person name="Wortman J.R."/>
            <person name="Feldblyum T."/>
            <person name="Tallon L."/>
            <person name="Schatz M."/>
            <person name="Shumway M."/>
            <person name="Koo H."/>
            <person name="Salzberg S.L."/>
            <person name="Schobel S."/>
            <person name="Pertea M."/>
            <person name="Pop M."/>
            <person name="White O."/>
            <person name="Barton G.J."/>
            <person name="Carlow C.K."/>
            <person name="Crawford M.J."/>
            <person name="Daub J."/>
            <person name="Dimmic M.W."/>
            <person name="Estes C.F."/>
            <person name="Foster J.M."/>
            <person name="Ganatra M."/>
            <person name="Gregory W.F."/>
            <person name="Johnson N.M."/>
            <person name="Jin J."/>
            <person name="Komuniecki R."/>
            <person name="Korf I."/>
            <person name="Kumar S."/>
            <person name="Laney S."/>
            <person name="Li B.W."/>
            <person name="Li W."/>
            <person name="Lindblom T.H."/>
            <person name="Lustigman S."/>
            <person name="Ma D."/>
            <person name="Maina C.V."/>
            <person name="Martin D.M."/>
            <person name="McCarter J.P."/>
            <person name="McReynolds L."/>
            <person name="Mitreva M."/>
            <person name="Nutman T.B."/>
            <person name="Parkinson J."/>
            <person name="Peregrin-Alvarez J.M."/>
            <person name="Poole C."/>
            <person name="Ren Q."/>
            <person name="Saunders L."/>
            <person name="Sluder A.E."/>
            <person name="Smith K."/>
            <person name="Stanke M."/>
            <person name="Unnasch T.R."/>
            <person name="Ware J."/>
            <person name="Wei A.D."/>
            <person name="Weil G."/>
            <person name="Williams D.J."/>
            <person name="Zhang Y."/>
            <person name="Williams S.A."/>
            <person name="Fraser-Liggett C."/>
            <person name="Slatko B."/>
            <person name="Blaxter M.L."/>
            <person name="Scott A.L."/>
        </authorList>
    </citation>
    <scope>NUCLEOTIDE SEQUENCE</scope>
    <source>
        <strain evidence="3">FR3</strain>
    </source>
</reference>
<evidence type="ECO:0000313" key="4">
    <source>
        <dbReference type="WormBase" id="Bm2244"/>
    </source>
</evidence>
<dbReference type="Gene3D" id="1.10.3970.10">
    <property type="entry name" value="BSD domain"/>
    <property type="match status" value="1"/>
</dbReference>
<dbReference type="GO" id="GO:0045202">
    <property type="term" value="C:synapse"/>
    <property type="evidence" value="ECO:0007669"/>
    <property type="project" value="TreeGrafter"/>
</dbReference>
<dbReference type="GO" id="GO:0048172">
    <property type="term" value="P:regulation of short-term neuronal synaptic plasticity"/>
    <property type="evidence" value="ECO:0007669"/>
    <property type="project" value="TreeGrafter"/>
</dbReference>
<dbReference type="SMART" id="SM00751">
    <property type="entry name" value="BSD"/>
    <property type="match status" value="1"/>
</dbReference>
<dbReference type="EMBL" id="LN857024">
    <property type="protein sequence ID" value="CTP81718.1"/>
    <property type="molecule type" value="Genomic_DNA"/>
</dbReference>
<gene>
    <name evidence="3 4" type="ORF">Bm2244</name>
    <name evidence="3" type="ORF">BM_Bm2244</name>
</gene>
<accession>A0A0I9NAR3</accession>
<organism evidence="3">
    <name type="scientific">Brugia malayi</name>
    <name type="common">Filarial nematode worm</name>
    <dbReference type="NCBI Taxonomy" id="6279"/>
    <lineage>
        <taxon>Eukaryota</taxon>
        <taxon>Metazoa</taxon>
        <taxon>Ecdysozoa</taxon>
        <taxon>Nematoda</taxon>
        <taxon>Chromadorea</taxon>
        <taxon>Rhabditida</taxon>
        <taxon>Spirurina</taxon>
        <taxon>Spiruromorpha</taxon>
        <taxon>Filarioidea</taxon>
        <taxon>Onchocercidae</taxon>
        <taxon>Brugia</taxon>
    </lineage>
</organism>
<dbReference type="GO" id="GO:0005794">
    <property type="term" value="C:Golgi apparatus"/>
    <property type="evidence" value="ECO:0007669"/>
    <property type="project" value="TreeGrafter"/>
</dbReference>
<proteinExistence type="predicted"/>
<feature type="region of interest" description="Disordered" evidence="1">
    <location>
        <begin position="78"/>
        <end position="97"/>
    </location>
</feature>
<dbReference type="WormBase" id="Bm2244">
    <property type="protein sequence ID" value="BM21040"/>
    <property type="gene ID" value="WBGene00222505"/>
</dbReference>
<dbReference type="Pfam" id="PF03909">
    <property type="entry name" value="BSD"/>
    <property type="match status" value="1"/>
</dbReference>
<dbReference type="InterPro" id="IPR005607">
    <property type="entry name" value="BSD_dom"/>
</dbReference>
<dbReference type="InterPro" id="IPR035925">
    <property type="entry name" value="BSD_dom_sf"/>
</dbReference>
<sequence length="386" mass="43629">MVVCFEEMMNITLWMQQAKEVTKKISDMMYMPPADNVELEKTSADAASEKVCIGMETEEESTGLKEVENKENISSNSGLTMKIENDNNSNQNAGGLDRNKLETNAAATVEAAKKYANSFFSMAKEATTKAAITAEETAKKLQNVVAEKTIIGSLDKEQAKFKDEINANKLAACILPWSDLPDQWLAKKHILSLSLDARNFTRDPPSETNFDFAQMQSVAAALLEDDPNLRKIRFQLVPKKLNEKRFWRNYFYRVSLVRQAALGENCSPVPEVPVSSKSVEQDENVKSSSLEDKEAEEKKLEINKRDELSKTSTKEQNETENEDSETKNKKLNEIRENIANATQEKIGEDLERDLINSLNDYELVSGQMDRTDEQWEEEITELLNSA</sequence>